<evidence type="ECO:0000259" key="11">
    <source>
        <dbReference type="SMART" id="SM01192"/>
    </source>
</evidence>
<dbReference type="AlphaFoldDB" id="A0A180H402"/>
<keyword evidence="5" id="KW-0324">Glycolysis</keyword>
<dbReference type="CDD" id="cd03313">
    <property type="entry name" value="enolase"/>
    <property type="match status" value="1"/>
</dbReference>
<dbReference type="SMART" id="SM01193">
    <property type="entry name" value="Enolase_N"/>
    <property type="match status" value="1"/>
</dbReference>
<feature type="binding site" evidence="10">
    <location>
        <position position="295"/>
    </location>
    <ligand>
        <name>Mg(2+)</name>
        <dbReference type="ChEBI" id="CHEBI:18420"/>
    </ligand>
</feature>
<dbReference type="OrthoDB" id="1739814at2759"/>
<dbReference type="PROSITE" id="PS00164">
    <property type="entry name" value="ENOLASE"/>
    <property type="match status" value="1"/>
</dbReference>
<gene>
    <name evidence="13" type="ORF">PTTG_00430</name>
</gene>
<organism evidence="13">
    <name type="scientific">Puccinia triticina (isolate 1-1 / race 1 (BBBD))</name>
    <name type="common">Brown leaf rust fungus</name>
    <dbReference type="NCBI Taxonomy" id="630390"/>
    <lineage>
        <taxon>Eukaryota</taxon>
        <taxon>Fungi</taxon>
        <taxon>Dikarya</taxon>
        <taxon>Basidiomycota</taxon>
        <taxon>Pucciniomycotina</taxon>
        <taxon>Pucciniomycetes</taxon>
        <taxon>Pucciniales</taxon>
        <taxon>Pucciniaceae</taxon>
        <taxon>Puccinia</taxon>
    </lineage>
</organism>
<feature type="binding site" evidence="9">
    <location>
        <position position="295"/>
    </location>
    <ligand>
        <name>substrate</name>
    </ligand>
</feature>
<comment type="similarity">
    <text evidence="2">Belongs to the enolase family.</text>
</comment>
<dbReference type="SFLD" id="SFLDS00001">
    <property type="entry name" value="Enolase"/>
    <property type="match status" value="1"/>
</dbReference>
<feature type="active site" description="Proton acceptor" evidence="8">
    <location>
        <position position="345"/>
    </location>
</feature>
<dbReference type="NCBIfam" id="TIGR01060">
    <property type="entry name" value="eno"/>
    <property type="match status" value="1"/>
</dbReference>
<feature type="binding site" evidence="9">
    <location>
        <position position="396"/>
    </location>
    <ligand>
        <name>substrate</name>
    </ligand>
</feature>
<dbReference type="GO" id="GO:0000015">
    <property type="term" value="C:phosphopyruvate hydratase complex"/>
    <property type="evidence" value="ECO:0007669"/>
    <property type="project" value="InterPro"/>
</dbReference>
<dbReference type="InterPro" id="IPR000941">
    <property type="entry name" value="Enolase"/>
</dbReference>
<keyword evidence="4 10" id="KW-0460">Magnesium</keyword>
<feature type="domain" description="Enolase C-terminal TIM barrel" evidence="11">
    <location>
        <begin position="143"/>
        <end position="436"/>
    </location>
</feature>
<dbReference type="GO" id="GO:0000287">
    <property type="term" value="F:magnesium ion binding"/>
    <property type="evidence" value="ECO:0007669"/>
    <property type="project" value="InterPro"/>
</dbReference>
<evidence type="ECO:0000313" key="14">
    <source>
        <dbReference type="EnsemblFungi" id="PTTG_00430-t43_1-p1"/>
    </source>
</evidence>
<dbReference type="SFLD" id="SFLDF00002">
    <property type="entry name" value="enolase"/>
    <property type="match status" value="1"/>
</dbReference>
<feature type="active site" description="Proton donor" evidence="8">
    <location>
        <position position="211"/>
    </location>
</feature>
<dbReference type="STRING" id="630390.A0A180H402"/>
<evidence type="ECO:0000256" key="2">
    <source>
        <dbReference type="ARBA" id="ARBA00009604"/>
    </source>
</evidence>
<reference evidence="14 15" key="3">
    <citation type="journal article" date="2017" name="G3 (Bethesda)">
        <title>Comparative analysis highlights variable genome content of wheat rusts and divergence of the mating loci.</title>
        <authorList>
            <person name="Cuomo C.A."/>
            <person name="Bakkeren G."/>
            <person name="Khalil H.B."/>
            <person name="Panwar V."/>
            <person name="Joly D."/>
            <person name="Linning R."/>
            <person name="Sakthikumar S."/>
            <person name="Song X."/>
            <person name="Adiconis X."/>
            <person name="Fan L."/>
            <person name="Goldberg J.M."/>
            <person name="Levin J.Z."/>
            <person name="Young S."/>
            <person name="Zeng Q."/>
            <person name="Anikster Y."/>
            <person name="Bruce M."/>
            <person name="Wang M."/>
            <person name="Yin C."/>
            <person name="McCallum B."/>
            <person name="Szabo L.J."/>
            <person name="Hulbert S."/>
            <person name="Chen X."/>
            <person name="Fellers J.P."/>
        </authorList>
    </citation>
    <scope>NUCLEOTIDE SEQUENCE</scope>
    <source>
        <strain evidence="14">isolate 1-1 / race 1 (BBBD)</strain>
        <strain evidence="15">Isolate 1-1 / race 1 (BBBD)</strain>
    </source>
</reference>
<evidence type="ECO:0000256" key="10">
    <source>
        <dbReference type="PIRSR" id="PIRSR001400-3"/>
    </source>
</evidence>
<dbReference type="InterPro" id="IPR020810">
    <property type="entry name" value="Enolase_C"/>
</dbReference>
<dbReference type="Gene3D" id="3.20.20.120">
    <property type="entry name" value="Enolase-like C-terminal domain"/>
    <property type="match status" value="1"/>
</dbReference>
<evidence type="ECO:0000256" key="5">
    <source>
        <dbReference type="ARBA" id="ARBA00023152"/>
    </source>
</evidence>
<dbReference type="SUPFAM" id="SSF51604">
    <property type="entry name" value="Enolase C-terminal domain-like"/>
    <property type="match status" value="1"/>
</dbReference>
<dbReference type="GO" id="GO:0004634">
    <property type="term" value="F:phosphopyruvate hydratase activity"/>
    <property type="evidence" value="ECO:0007669"/>
    <property type="project" value="UniProtKB-EC"/>
</dbReference>
<evidence type="ECO:0000313" key="13">
    <source>
        <dbReference type="EMBL" id="OAV99262.1"/>
    </source>
</evidence>
<dbReference type="PRINTS" id="PR00148">
    <property type="entry name" value="ENOLASE"/>
</dbReference>
<dbReference type="UniPathway" id="UPA00109">
    <property type="reaction ID" value="UER00187"/>
</dbReference>
<proteinExistence type="inferred from homology"/>
<evidence type="ECO:0000256" key="3">
    <source>
        <dbReference type="ARBA" id="ARBA00012058"/>
    </source>
</evidence>
<evidence type="ECO:0000313" key="15">
    <source>
        <dbReference type="Proteomes" id="UP000005240"/>
    </source>
</evidence>
<accession>A0A180H402</accession>
<dbReference type="Gene3D" id="3.30.390.10">
    <property type="entry name" value="Enolase-like, N-terminal domain"/>
    <property type="match status" value="1"/>
</dbReference>
<dbReference type="EC" id="4.2.1.11" evidence="3"/>
<name>A0A180H402_PUCT1</name>
<keyword evidence="10" id="KW-0479">Metal-binding</keyword>
<dbReference type="InterPro" id="IPR020811">
    <property type="entry name" value="Enolase_N"/>
</dbReference>
<dbReference type="PANTHER" id="PTHR11902">
    <property type="entry name" value="ENOLASE"/>
    <property type="match status" value="1"/>
</dbReference>
<feature type="binding site" evidence="9">
    <location>
        <position position="320"/>
    </location>
    <ligand>
        <name>substrate</name>
    </ligand>
</feature>
<evidence type="ECO:0000256" key="4">
    <source>
        <dbReference type="ARBA" id="ARBA00022842"/>
    </source>
</evidence>
<feature type="binding site" evidence="9">
    <location>
        <position position="159"/>
    </location>
    <ligand>
        <name>substrate</name>
    </ligand>
</feature>
<evidence type="ECO:0000256" key="9">
    <source>
        <dbReference type="PIRSR" id="PIRSR001400-2"/>
    </source>
</evidence>
<dbReference type="EnsemblFungi" id="PTTG_00430-t43_1">
    <property type="protein sequence ID" value="PTTG_00430-t43_1-p1"/>
    <property type="gene ID" value="PTTG_00430"/>
</dbReference>
<comment type="catalytic activity">
    <reaction evidence="7">
        <text>(2R)-2-phosphoglycerate = phosphoenolpyruvate + H2O</text>
        <dbReference type="Rhea" id="RHEA:10164"/>
        <dbReference type="ChEBI" id="CHEBI:15377"/>
        <dbReference type="ChEBI" id="CHEBI:58289"/>
        <dbReference type="ChEBI" id="CHEBI:58702"/>
        <dbReference type="EC" id="4.2.1.11"/>
    </reaction>
</comment>
<dbReference type="EMBL" id="ADAS02000003">
    <property type="protein sequence ID" value="OAV99262.1"/>
    <property type="molecule type" value="Genomic_DNA"/>
</dbReference>
<dbReference type="GO" id="GO:0006096">
    <property type="term" value="P:glycolytic process"/>
    <property type="evidence" value="ECO:0007669"/>
    <property type="project" value="UniProtKB-UniPathway"/>
</dbReference>
<sequence>MAIKSIFARQIFDSRGNPTVEVDLTTEKGVFRAGVPSGASTGVHEAVELRDGDKSQYLGKGVSKAVDHVNNVIAPKLISSGLAVTDQKAVDDFLIKLDGTANKGKLGANAILGVSMAIAKAGAAEKGVPLYAHIAQLAGTKTPYVLPLPCMNVINGGSHAGNALAFQEFMILPTGATSFQHAMKIGTETYHALKSVIKTKYGIDATNVGDEGGFAPNVQGAEESLEILTEAIKKAGYEGQVKIALDVASSEFYKDGKYDLDFKNPKSDPSKWLTGVELSELYIKMIKKYGIISIEDPFDQDDWEAWQHFTKNAGIQIVGDDLTVTNPLRIKTAIDKKACNGLLLKVNQIGTITESIEAARLAQSDGWGVMVSHRSGETEDTTIADITVGLGVGQIKTGAPARSERVAKYNALLRISDEITQAGQSVVYAADKGLSVGTTAPALLKQ</sequence>
<feature type="binding site" evidence="10">
    <location>
        <position position="320"/>
    </location>
    <ligand>
        <name>Mg(2+)</name>
        <dbReference type="ChEBI" id="CHEBI:18420"/>
    </ligand>
</feature>
<feature type="domain" description="Enolase N-terminal" evidence="12">
    <location>
        <begin position="3"/>
        <end position="134"/>
    </location>
</feature>
<dbReference type="FunFam" id="3.30.390.10:FF:000001">
    <property type="entry name" value="Enolase"/>
    <property type="match status" value="1"/>
</dbReference>
<dbReference type="Proteomes" id="UP000005240">
    <property type="component" value="Unassembled WGS sequence"/>
</dbReference>
<keyword evidence="15" id="KW-1185">Reference proteome</keyword>
<evidence type="ECO:0000259" key="12">
    <source>
        <dbReference type="SMART" id="SM01193"/>
    </source>
</evidence>
<protein>
    <recommendedName>
        <fullName evidence="3">phosphopyruvate hydratase</fullName>
        <ecNumber evidence="3">4.2.1.11</ecNumber>
    </recommendedName>
</protein>
<reference evidence="13" key="2">
    <citation type="submission" date="2016-05" db="EMBL/GenBank/DDBJ databases">
        <title>Comparative analysis highlights variable genome content of wheat rusts and divergence of the mating loci.</title>
        <authorList>
            <person name="Cuomo C.A."/>
            <person name="Bakkeren G."/>
            <person name="Szabo L."/>
            <person name="Khalil H."/>
            <person name="Joly D."/>
            <person name="Goldberg J."/>
            <person name="Young S."/>
            <person name="Zeng Q."/>
            <person name="Fellers J."/>
        </authorList>
    </citation>
    <scope>NUCLEOTIDE SEQUENCE [LARGE SCALE GENOMIC DNA]</scope>
    <source>
        <strain evidence="13">1-1 BBBD Race 1</strain>
    </source>
</reference>
<dbReference type="InterPro" id="IPR020809">
    <property type="entry name" value="Enolase_CS"/>
</dbReference>
<evidence type="ECO:0000256" key="7">
    <source>
        <dbReference type="ARBA" id="ARBA00048333"/>
    </source>
</evidence>
<feature type="binding site" evidence="9">
    <location>
        <position position="168"/>
    </location>
    <ligand>
        <name>substrate</name>
    </ligand>
</feature>
<dbReference type="HAMAP" id="MF_00318">
    <property type="entry name" value="Enolase"/>
    <property type="match status" value="1"/>
</dbReference>
<dbReference type="InterPro" id="IPR029017">
    <property type="entry name" value="Enolase-like_N"/>
</dbReference>
<dbReference type="Pfam" id="PF03952">
    <property type="entry name" value="Enolase_N"/>
    <property type="match status" value="1"/>
</dbReference>
<dbReference type="VEuPathDB" id="FungiDB:PTTG_00430"/>
<dbReference type="PIRSF" id="PIRSF001400">
    <property type="entry name" value="Enolase"/>
    <property type="match status" value="1"/>
</dbReference>
<keyword evidence="6" id="KW-0456">Lyase</keyword>
<feature type="binding site" evidence="9">
    <location>
        <begin position="372"/>
        <end position="375"/>
    </location>
    <ligand>
        <name>substrate</name>
    </ligand>
</feature>
<dbReference type="FunFam" id="3.20.20.120:FF:000002">
    <property type="entry name" value="Enolase 1"/>
    <property type="match status" value="1"/>
</dbReference>
<evidence type="ECO:0000256" key="1">
    <source>
        <dbReference type="ARBA" id="ARBA00005031"/>
    </source>
</evidence>
<dbReference type="Pfam" id="PF00113">
    <property type="entry name" value="Enolase_C"/>
    <property type="match status" value="1"/>
</dbReference>
<dbReference type="SMART" id="SM01192">
    <property type="entry name" value="Enolase_C"/>
    <property type="match status" value="1"/>
</dbReference>
<comment type="cofactor">
    <cofactor evidence="10">
        <name>Mg(2+)</name>
        <dbReference type="ChEBI" id="CHEBI:18420"/>
    </cofactor>
    <text evidence="10">Mg(2+) is required for catalysis and for stabilizing the dimer.</text>
</comment>
<dbReference type="PANTHER" id="PTHR11902:SF1">
    <property type="entry name" value="ENOLASE"/>
    <property type="match status" value="1"/>
</dbReference>
<comment type="pathway">
    <text evidence="1">Carbohydrate degradation; glycolysis; pyruvate from D-glyceraldehyde 3-phosphate: step 4/5.</text>
</comment>
<dbReference type="SUPFAM" id="SSF54826">
    <property type="entry name" value="Enolase N-terminal domain-like"/>
    <property type="match status" value="1"/>
</dbReference>
<evidence type="ECO:0000256" key="6">
    <source>
        <dbReference type="ARBA" id="ARBA00023239"/>
    </source>
</evidence>
<reference evidence="14" key="4">
    <citation type="submission" date="2025-05" db="UniProtKB">
        <authorList>
            <consortium name="EnsemblFungi"/>
        </authorList>
    </citation>
    <scope>IDENTIFICATION</scope>
    <source>
        <strain evidence="14">isolate 1-1 / race 1 (BBBD)</strain>
    </source>
</reference>
<reference evidence="13" key="1">
    <citation type="submission" date="2009-11" db="EMBL/GenBank/DDBJ databases">
        <authorList>
            <consortium name="The Broad Institute Genome Sequencing Platform"/>
            <person name="Ward D."/>
            <person name="Feldgarden M."/>
            <person name="Earl A."/>
            <person name="Young S.K."/>
            <person name="Zeng Q."/>
            <person name="Koehrsen M."/>
            <person name="Alvarado L."/>
            <person name="Berlin A."/>
            <person name="Bochicchio J."/>
            <person name="Borenstein D."/>
            <person name="Chapman S.B."/>
            <person name="Chen Z."/>
            <person name="Engels R."/>
            <person name="Freedman E."/>
            <person name="Gellesch M."/>
            <person name="Goldberg J."/>
            <person name="Griggs A."/>
            <person name="Gujja S."/>
            <person name="Heilman E."/>
            <person name="Heiman D."/>
            <person name="Hepburn T."/>
            <person name="Howarth C."/>
            <person name="Jen D."/>
            <person name="Larson L."/>
            <person name="Lewis B."/>
            <person name="Mehta T."/>
            <person name="Park D."/>
            <person name="Pearson M."/>
            <person name="Roberts A."/>
            <person name="Saif S."/>
            <person name="Shea T."/>
            <person name="Shenoy N."/>
            <person name="Sisk P."/>
            <person name="Stolte C."/>
            <person name="Sykes S."/>
            <person name="Thomson T."/>
            <person name="Walk T."/>
            <person name="White J."/>
            <person name="Yandava C."/>
            <person name="Izard J."/>
            <person name="Baranova O.V."/>
            <person name="Blanton J.M."/>
            <person name="Tanner A.C."/>
            <person name="Dewhirst F.E."/>
            <person name="Haas B."/>
            <person name="Nusbaum C."/>
            <person name="Birren B."/>
        </authorList>
    </citation>
    <scope>NUCLEOTIDE SEQUENCE [LARGE SCALE GENOMIC DNA]</scope>
    <source>
        <strain evidence="13">1-1 BBBD Race 1</strain>
    </source>
</reference>
<evidence type="ECO:0000256" key="8">
    <source>
        <dbReference type="PIRSR" id="PIRSR001400-1"/>
    </source>
</evidence>
<feature type="binding site" evidence="10">
    <location>
        <position position="246"/>
    </location>
    <ligand>
        <name>Mg(2+)</name>
        <dbReference type="ChEBI" id="CHEBI:18420"/>
    </ligand>
</feature>
<dbReference type="InterPro" id="IPR036849">
    <property type="entry name" value="Enolase-like_C_sf"/>
</dbReference>
<dbReference type="SFLD" id="SFLDG00178">
    <property type="entry name" value="enolase"/>
    <property type="match status" value="1"/>
</dbReference>